<protein>
    <recommendedName>
        <fullName evidence="2">J domain-containing protein</fullName>
    </recommendedName>
</protein>
<dbReference type="Gene3D" id="1.10.287.110">
    <property type="entry name" value="DnaJ domain"/>
    <property type="match status" value="1"/>
</dbReference>
<proteinExistence type="predicted"/>
<dbReference type="Pfam" id="PF00226">
    <property type="entry name" value="DnaJ"/>
    <property type="match status" value="1"/>
</dbReference>
<feature type="transmembrane region" description="Helical" evidence="1">
    <location>
        <begin position="70"/>
        <end position="87"/>
    </location>
</feature>
<dbReference type="PANTHER" id="PTHR44733">
    <property type="entry name" value="DNAJ HOMOLOG SUBFAMILY C MEMBER 22"/>
    <property type="match status" value="1"/>
</dbReference>
<dbReference type="AlphaFoldDB" id="A0AAV8Y2B4"/>
<dbReference type="EMBL" id="JAPWTK010000257">
    <property type="protein sequence ID" value="KAJ8944317.1"/>
    <property type="molecule type" value="Genomic_DNA"/>
</dbReference>
<reference evidence="3" key="1">
    <citation type="journal article" date="2023" name="Insect Mol. Biol.">
        <title>Genome sequencing provides insights into the evolution of gene families encoding plant cell wall-degrading enzymes in longhorned beetles.</title>
        <authorList>
            <person name="Shin N.R."/>
            <person name="Okamura Y."/>
            <person name="Kirsch R."/>
            <person name="Pauchet Y."/>
        </authorList>
    </citation>
    <scope>NUCLEOTIDE SEQUENCE</scope>
    <source>
        <strain evidence="3">AMC_N1</strain>
    </source>
</reference>
<dbReference type="PROSITE" id="PS50076">
    <property type="entry name" value="DNAJ_2"/>
    <property type="match status" value="1"/>
</dbReference>
<dbReference type="GO" id="GO:0016020">
    <property type="term" value="C:membrane"/>
    <property type="evidence" value="ECO:0007669"/>
    <property type="project" value="TreeGrafter"/>
</dbReference>
<name>A0AAV8Y2B4_9CUCU</name>
<feature type="non-terminal residue" evidence="3">
    <location>
        <position position="1"/>
    </location>
</feature>
<dbReference type="InterPro" id="IPR001623">
    <property type="entry name" value="DnaJ_domain"/>
</dbReference>
<dbReference type="PANTHER" id="PTHR44733:SF1">
    <property type="entry name" value="DNAJ HOMOLOG SUBFAMILY C MEMBER 22"/>
    <property type="match status" value="1"/>
</dbReference>
<dbReference type="CDD" id="cd06257">
    <property type="entry name" value="DnaJ"/>
    <property type="match status" value="1"/>
</dbReference>
<keyword evidence="1" id="KW-0812">Transmembrane</keyword>
<feature type="domain" description="J" evidence="2">
    <location>
        <begin position="104"/>
        <end position="173"/>
    </location>
</feature>
<dbReference type="SMART" id="SM00271">
    <property type="entry name" value="DnaJ"/>
    <property type="match status" value="1"/>
</dbReference>
<evidence type="ECO:0000313" key="4">
    <source>
        <dbReference type="Proteomes" id="UP001162162"/>
    </source>
</evidence>
<keyword evidence="1" id="KW-0472">Membrane</keyword>
<keyword evidence="1" id="KW-1133">Transmembrane helix</keyword>
<gene>
    <name evidence="3" type="ORF">NQ318_016122</name>
</gene>
<sequence length="179" mass="20915">VWVVGNIGREQGKPWIAIAVSCLTYASRWYFFDENIWLTLMVFSSGLAFDSFSKQWRRTPKKRKSVARRLTVLCLCAILYCGLWSSYEIWKQIIDLSDPQGEQNSYKVLGVSPTASQSEITAKWRALSREFHPDKVKDPEKQKAAQERFMEIQQAYEILSNIKSKRKRKNKKSVREDEL</sequence>
<dbReference type="PRINTS" id="PR00625">
    <property type="entry name" value="JDOMAIN"/>
</dbReference>
<evidence type="ECO:0000313" key="3">
    <source>
        <dbReference type="EMBL" id="KAJ8944317.1"/>
    </source>
</evidence>
<evidence type="ECO:0000256" key="1">
    <source>
        <dbReference type="SAM" id="Phobius"/>
    </source>
</evidence>
<dbReference type="InterPro" id="IPR036869">
    <property type="entry name" value="J_dom_sf"/>
</dbReference>
<accession>A0AAV8Y2B4</accession>
<dbReference type="Proteomes" id="UP001162162">
    <property type="component" value="Unassembled WGS sequence"/>
</dbReference>
<keyword evidence="4" id="KW-1185">Reference proteome</keyword>
<evidence type="ECO:0000259" key="2">
    <source>
        <dbReference type="PROSITE" id="PS50076"/>
    </source>
</evidence>
<dbReference type="SUPFAM" id="SSF46565">
    <property type="entry name" value="Chaperone J-domain"/>
    <property type="match status" value="1"/>
</dbReference>
<organism evidence="3 4">
    <name type="scientific">Aromia moschata</name>
    <dbReference type="NCBI Taxonomy" id="1265417"/>
    <lineage>
        <taxon>Eukaryota</taxon>
        <taxon>Metazoa</taxon>
        <taxon>Ecdysozoa</taxon>
        <taxon>Arthropoda</taxon>
        <taxon>Hexapoda</taxon>
        <taxon>Insecta</taxon>
        <taxon>Pterygota</taxon>
        <taxon>Neoptera</taxon>
        <taxon>Endopterygota</taxon>
        <taxon>Coleoptera</taxon>
        <taxon>Polyphaga</taxon>
        <taxon>Cucujiformia</taxon>
        <taxon>Chrysomeloidea</taxon>
        <taxon>Cerambycidae</taxon>
        <taxon>Cerambycinae</taxon>
        <taxon>Callichromatini</taxon>
        <taxon>Aromia</taxon>
    </lineage>
</organism>
<comment type="caution">
    <text evidence="3">The sequence shown here is derived from an EMBL/GenBank/DDBJ whole genome shotgun (WGS) entry which is preliminary data.</text>
</comment>